<dbReference type="Pfam" id="PF17853">
    <property type="entry name" value="GGDEF_2"/>
    <property type="match status" value="1"/>
</dbReference>
<feature type="transmembrane region" description="Helical" evidence="4">
    <location>
        <begin position="27"/>
        <end position="51"/>
    </location>
</feature>
<protein>
    <submittedName>
        <fullName evidence="6">AraC family transcriptional regulator</fullName>
    </submittedName>
</protein>
<dbReference type="InterPro" id="IPR041522">
    <property type="entry name" value="CdaR_GGDEF"/>
</dbReference>
<dbReference type="RefSeq" id="WP_119847210.1">
    <property type="nucleotide sequence ID" value="NZ_CP032412.1"/>
</dbReference>
<evidence type="ECO:0000256" key="3">
    <source>
        <dbReference type="ARBA" id="ARBA00023163"/>
    </source>
</evidence>
<name>A0A385THP8_PAELA</name>
<evidence type="ECO:0000259" key="5">
    <source>
        <dbReference type="PROSITE" id="PS01124"/>
    </source>
</evidence>
<dbReference type="PANTHER" id="PTHR43280">
    <property type="entry name" value="ARAC-FAMILY TRANSCRIPTIONAL REGULATOR"/>
    <property type="match status" value="1"/>
</dbReference>
<dbReference type="EMBL" id="CP032412">
    <property type="protein sequence ID" value="AYB43186.1"/>
    <property type="molecule type" value="Genomic_DNA"/>
</dbReference>
<dbReference type="Proteomes" id="UP000266552">
    <property type="component" value="Chromosome"/>
</dbReference>
<dbReference type="InterPro" id="IPR009057">
    <property type="entry name" value="Homeodomain-like_sf"/>
</dbReference>
<evidence type="ECO:0000313" key="6">
    <source>
        <dbReference type="EMBL" id="AYB43186.1"/>
    </source>
</evidence>
<dbReference type="PROSITE" id="PS01124">
    <property type="entry name" value="HTH_ARAC_FAMILY_2"/>
    <property type="match status" value="1"/>
</dbReference>
<dbReference type="PANTHER" id="PTHR43280:SF10">
    <property type="entry name" value="REGULATORY PROTEIN POCR"/>
    <property type="match status" value="1"/>
</dbReference>
<dbReference type="GO" id="GO:0003700">
    <property type="term" value="F:DNA-binding transcription factor activity"/>
    <property type="evidence" value="ECO:0007669"/>
    <property type="project" value="InterPro"/>
</dbReference>
<dbReference type="GO" id="GO:0043565">
    <property type="term" value="F:sequence-specific DNA binding"/>
    <property type="evidence" value="ECO:0007669"/>
    <property type="project" value="InterPro"/>
</dbReference>
<proteinExistence type="predicted"/>
<dbReference type="Gene3D" id="1.10.10.60">
    <property type="entry name" value="Homeodomain-like"/>
    <property type="match status" value="2"/>
</dbReference>
<feature type="domain" description="HTH araC/xylS-type" evidence="5">
    <location>
        <begin position="669"/>
        <end position="768"/>
    </location>
</feature>
<dbReference type="Pfam" id="PF12833">
    <property type="entry name" value="HTH_18"/>
    <property type="match status" value="1"/>
</dbReference>
<keyword evidence="4" id="KW-0472">Membrane</keyword>
<accession>A0A385THP8</accession>
<keyword evidence="7" id="KW-1185">Reference proteome</keyword>
<evidence type="ECO:0000256" key="1">
    <source>
        <dbReference type="ARBA" id="ARBA00023015"/>
    </source>
</evidence>
<keyword evidence="3" id="KW-0804">Transcription</keyword>
<evidence type="ECO:0000256" key="4">
    <source>
        <dbReference type="SAM" id="Phobius"/>
    </source>
</evidence>
<feature type="transmembrane region" description="Helical" evidence="4">
    <location>
        <begin position="312"/>
        <end position="332"/>
    </location>
</feature>
<keyword evidence="2" id="KW-0238">DNA-binding</keyword>
<reference evidence="6 7" key="1">
    <citation type="submission" date="2018-09" db="EMBL/GenBank/DDBJ databases">
        <title>Genome Sequence of Paenibacillus lautus Strain E7593-69, Azo Dye-Degrading Bacteria, Isolated from Commercial Tattoo Inks.</title>
        <authorList>
            <person name="Nho S.W."/>
            <person name="Kim S.-J."/>
            <person name="Kweon O."/>
            <person name="Cerniglia C.E."/>
        </authorList>
    </citation>
    <scope>NUCLEOTIDE SEQUENCE [LARGE SCALE GENOMIC DNA]</scope>
    <source>
        <strain evidence="6 7">E7593-69</strain>
    </source>
</reference>
<dbReference type="SMART" id="SM00342">
    <property type="entry name" value="HTH_ARAC"/>
    <property type="match status" value="1"/>
</dbReference>
<gene>
    <name evidence="6" type="ORF">D5F53_07765</name>
</gene>
<keyword evidence="4" id="KW-1133">Transmembrane helix</keyword>
<evidence type="ECO:0000313" key="7">
    <source>
        <dbReference type="Proteomes" id="UP000266552"/>
    </source>
</evidence>
<dbReference type="SUPFAM" id="SSF46689">
    <property type="entry name" value="Homeodomain-like"/>
    <property type="match status" value="2"/>
</dbReference>
<dbReference type="AlphaFoldDB" id="A0A385THP8"/>
<evidence type="ECO:0000256" key="2">
    <source>
        <dbReference type="ARBA" id="ARBA00023125"/>
    </source>
</evidence>
<keyword evidence="1" id="KW-0805">Transcription regulation</keyword>
<dbReference type="KEGG" id="plw:D5F53_07765"/>
<keyword evidence="4" id="KW-0812">Transmembrane</keyword>
<dbReference type="InterPro" id="IPR018060">
    <property type="entry name" value="HTH_AraC"/>
</dbReference>
<organism evidence="6 7">
    <name type="scientific">Paenibacillus lautus</name>
    <name type="common">Bacillus lautus</name>
    <dbReference type="NCBI Taxonomy" id="1401"/>
    <lineage>
        <taxon>Bacteria</taxon>
        <taxon>Bacillati</taxon>
        <taxon>Bacillota</taxon>
        <taxon>Bacilli</taxon>
        <taxon>Bacillales</taxon>
        <taxon>Paenibacillaceae</taxon>
        <taxon>Paenibacillus</taxon>
    </lineage>
</organism>
<sequence length="776" mass="88976">MTIHNLKSFIVSTFTFRINWNHFKSKLLLRYVLSYILIFLIPLTGVTMFVYDSAVSGLRTEIEQSNINQLNQVKMTIDSRIAELRELSGRIAYDRRLTPYMVRDDYYRVEAIQALANYKANSSIIEDIFLYYHNDPVIYSYRGLTNVNVTFDSFYRYENWNLEDIIVALNETNQMIIRPAENVTINSSRQEAMLTIIVPIKPNAPYPYGSVVYMVKESNLTGVMDSILSDFTGSSYIFNQNGEVLTASNHGVTLTQEHLGTLAALDAGIHNLSLNNDKYSVVSVKSGENGWNYMTIMPSYQFFSRVAHVQTLILLVFGIAVITGVLAAFVLARRQYHPIKDLMEFAKLRVSDTPEPKTRNEWEWIRQTLHDYSTRIDMQEPFVRNQCMLLLLKHGKPDDPEIERMIAGVGLESPQERVIYFCVILSWEENDAAEEFQYDRQQVHEILSHVEPSGLQANIHGVEFSADNQFALIVSIPDPGQDSLKLRMEQIIRAVQGLISENTRLDPSMGVGTPYRDLGQLNQSFIEAATALEHRMVGSSRITYFDQLAEQNHPVAKGVWLPRKSLLKLEQSLKQGNESVAVQMIAEMMETIRSEPLQIHLLRCICFDLLNALLRSASEVGMNDVFTNISDYTSFETLEEFEDKLLSLTTEVCERVERNHEQAAPKLIDDIVHYVNQQFADYTLSLEHVALKFSVSTSYLSRSFKEKTGISFSQYIWKKRTEEVIRLLVTTSAPLKEIIEQVGYLDAPNFIRKFKKETGLTPGQYRKQHRSNRLDI</sequence>